<dbReference type="EMBL" id="JANWOI010000001">
    <property type="protein sequence ID" value="MDA5193028.1"/>
    <property type="molecule type" value="Genomic_DNA"/>
</dbReference>
<reference evidence="1" key="2">
    <citation type="journal article" date="2023" name="Syst. Appl. Microbiol.">
        <title>Govania unica gen. nov., sp. nov., a rare biosphere bacterium that represents a novel family in the class Alphaproteobacteria.</title>
        <authorList>
            <person name="Vandamme P."/>
            <person name="Peeters C."/>
            <person name="Hettiarachchi A."/>
            <person name="Cnockaert M."/>
            <person name="Carlier A."/>
        </authorList>
    </citation>
    <scope>NUCLEOTIDE SEQUENCE</scope>
    <source>
        <strain evidence="1">LMG 31809</strain>
    </source>
</reference>
<gene>
    <name evidence="1" type="ORF">NYP16_03530</name>
</gene>
<accession>A0A9X3TWQ0</accession>
<dbReference type="RefSeq" id="WP_274942726.1">
    <property type="nucleotide sequence ID" value="NZ_JANWOI010000001.1"/>
</dbReference>
<sequence>MITMRIGRRGIEAALSVSGPAHDYSTAYIRRPAGELQDAAADLRRRLYGLSPAA</sequence>
<organism evidence="1 2">
    <name type="scientific">Govanella unica</name>
    <dbReference type="NCBI Taxonomy" id="2975056"/>
    <lineage>
        <taxon>Bacteria</taxon>
        <taxon>Pseudomonadati</taxon>
        <taxon>Pseudomonadota</taxon>
        <taxon>Alphaproteobacteria</taxon>
        <taxon>Emcibacterales</taxon>
        <taxon>Govanellaceae</taxon>
        <taxon>Govanella</taxon>
    </lineage>
</organism>
<comment type="caution">
    <text evidence="1">The sequence shown here is derived from an EMBL/GenBank/DDBJ whole genome shotgun (WGS) entry which is preliminary data.</text>
</comment>
<keyword evidence="2" id="KW-1185">Reference proteome</keyword>
<dbReference type="InterPro" id="IPR029016">
    <property type="entry name" value="GAF-like_dom_sf"/>
</dbReference>
<protein>
    <submittedName>
        <fullName evidence="1">Uncharacterized protein</fullName>
    </submittedName>
</protein>
<dbReference type="AlphaFoldDB" id="A0A9X3TWQ0"/>
<dbReference type="Proteomes" id="UP001141619">
    <property type="component" value="Unassembled WGS sequence"/>
</dbReference>
<proteinExistence type="predicted"/>
<evidence type="ECO:0000313" key="2">
    <source>
        <dbReference type="Proteomes" id="UP001141619"/>
    </source>
</evidence>
<reference evidence="1" key="1">
    <citation type="submission" date="2022-08" db="EMBL/GenBank/DDBJ databases">
        <authorList>
            <person name="Vandamme P."/>
            <person name="Hettiarachchi A."/>
            <person name="Peeters C."/>
            <person name="Cnockaert M."/>
            <person name="Carlier A."/>
        </authorList>
    </citation>
    <scope>NUCLEOTIDE SEQUENCE</scope>
    <source>
        <strain evidence="1">LMG 31809</strain>
    </source>
</reference>
<evidence type="ECO:0000313" key="1">
    <source>
        <dbReference type="EMBL" id="MDA5193028.1"/>
    </source>
</evidence>
<dbReference type="Gene3D" id="3.30.450.40">
    <property type="match status" value="1"/>
</dbReference>
<name>A0A9X3TWQ0_9PROT</name>